<evidence type="ECO:0000256" key="1">
    <source>
        <dbReference type="SAM" id="SignalP"/>
    </source>
</evidence>
<proteinExistence type="predicted"/>
<dbReference type="InterPro" id="IPR028082">
    <property type="entry name" value="Peripla_BP_I"/>
</dbReference>
<dbReference type="SUPFAM" id="SSF53822">
    <property type="entry name" value="Periplasmic binding protein-like I"/>
    <property type="match status" value="1"/>
</dbReference>
<feature type="chain" id="PRO_5037577590" evidence="1">
    <location>
        <begin position="27"/>
        <end position="331"/>
    </location>
</feature>
<keyword evidence="3" id="KW-1185">Reference proteome</keyword>
<name>A0A923S528_9BURK</name>
<evidence type="ECO:0000313" key="3">
    <source>
        <dbReference type="Proteomes" id="UP000596827"/>
    </source>
</evidence>
<comment type="caution">
    <text evidence="2">The sequence shown here is derived from an EMBL/GenBank/DDBJ whole genome shotgun (WGS) entry which is preliminary data.</text>
</comment>
<reference evidence="2" key="1">
    <citation type="submission" date="2020-08" db="EMBL/GenBank/DDBJ databases">
        <title>Ramlibacter sp. GTP1 16S ribosomal RNA gene genome sequencing and assembly.</title>
        <authorList>
            <person name="Kang M."/>
        </authorList>
    </citation>
    <scope>NUCLEOTIDE SEQUENCE</scope>
    <source>
        <strain evidence="2">GTP1</strain>
    </source>
</reference>
<dbReference type="Pfam" id="PF04392">
    <property type="entry name" value="ABC_sub_bind"/>
    <property type="match status" value="1"/>
</dbReference>
<dbReference type="PANTHER" id="PTHR35271:SF1">
    <property type="entry name" value="ABC TRANSPORTER, SUBSTRATE-BINDING LIPOPROTEIN"/>
    <property type="match status" value="1"/>
</dbReference>
<sequence>MQRRYATPAIAALVAALVMRTAGAQAQPPSRIHRVAVVEYLTEAAVRLVKDLVLRELNKLGYVERRNLVLEIRSLLGMDPKEQEAVMADVVRTRPDVIVVAGTNAALRAVKATRSIPVVMWASVDPVAAGLAQSLAHPGGNVTGLVSDVGAGAEEKRMQLLLELVPRARRIAFVGVQPDWTNPWGAAVRSFAAKRGVVLVFAEGTGTSDFSRSVEIVRKEKPDAVFVALSGATSQARALFGRMTVETGIPSVCGIAEMANDACVMTYGQSSVEFIARSMAYVDRILKGANAADLPIEQPTRFQLVINLKLANQIGLQVPSTLLMRADKVVE</sequence>
<organism evidence="2 3">
    <name type="scientific">Ramlibacter albus</name>
    <dbReference type="NCBI Taxonomy" id="2079448"/>
    <lineage>
        <taxon>Bacteria</taxon>
        <taxon>Pseudomonadati</taxon>
        <taxon>Pseudomonadota</taxon>
        <taxon>Betaproteobacteria</taxon>
        <taxon>Burkholderiales</taxon>
        <taxon>Comamonadaceae</taxon>
        <taxon>Ramlibacter</taxon>
    </lineage>
</organism>
<dbReference type="AlphaFoldDB" id="A0A923S528"/>
<dbReference type="Proteomes" id="UP000596827">
    <property type="component" value="Unassembled WGS sequence"/>
</dbReference>
<feature type="signal peptide" evidence="1">
    <location>
        <begin position="1"/>
        <end position="26"/>
    </location>
</feature>
<gene>
    <name evidence="2" type="ORF">H8R02_27440</name>
</gene>
<keyword evidence="1" id="KW-0732">Signal</keyword>
<dbReference type="EMBL" id="JACORU010000015">
    <property type="protein sequence ID" value="MBC5768229.1"/>
    <property type="molecule type" value="Genomic_DNA"/>
</dbReference>
<dbReference type="CDD" id="cd06325">
    <property type="entry name" value="PBP1_ABC_unchar_transporter"/>
    <property type="match status" value="1"/>
</dbReference>
<evidence type="ECO:0000313" key="2">
    <source>
        <dbReference type="EMBL" id="MBC5768229.1"/>
    </source>
</evidence>
<dbReference type="PANTHER" id="PTHR35271">
    <property type="entry name" value="ABC TRANSPORTER, SUBSTRATE-BINDING LIPOPROTEIN-RELATED"/>
    <property type="match status" value="1"/>
</dbReference>
<protein>
    <submittedName>
        <fullName evidence="2">ABC transporter substrate-binding protein</fullName>
    </submittedName>
</protein>
<dbReference type="Gene3D" id="3.40.50.2300">
    <property type="match status" value="2"/>
</dbReference>
<dbReference type="InterPro" id="IPR007487">
    <property type="entry name" value="ABC_transpt-TYRBP-like"/>
</dbReference>
<dbReference type="RefSeq" id="WP_187084768.1">
    <property type="nucleotide sequence ID" value="NZ_JACORU010000015.1"/>
</dbReference>
<accession>A0A923S528</accession>